<evidence type="ECO:0000256" key="1">
    <source>
        <dbReference type="SAM" id="Phobius"/>
    </source>
</evidence>
<dbReference type="EMBL" id="CP133614">
    <property type="protein sequence ID" value="WMV19634.1"/>
    <property type="molecule type" value="Genomic_DNA"/>
</dbReference>
<protein>
    <submittedName>
        <fullName evidence="2">Uncharacterized protein</fullName>
    </submittedName>
</protein>
<sequence>LHTKNLQKSSTGTLAVSLYGLTVRSVDQSTDRQWTPWFHTWSDFPDLSSIPCLMIYGHHLRTVNGPTDREWTYDPWITSVNALFLHFFQLSLYFCALTPFMQNMIKTHKKQYKKALDTHNL</sequence>
<evidence type="ECO:0000313" key="3">
    <source>
        <dbReference type="Proteomes" id="UP001234989"/>
    </source>
</evidence>
<feature type="non-terminal residue" evidence="2">
    <location>
        <position position="1"/>
    </location>
</feature>
<proteinExistence type="predicted"/>
<reference evidence="2" key="1">
    <citation type="submission" date="2023-08" db="EMBL/GenBank/DDBJ databases">
        <title>A de novo genome assembly of Solanum verrucosum Schlechtendal, a Mexican diploid species geographically isolated from the other diploid A-genome species in potato relatives.</title>
        <authorList>
            <person name="Hosaka K."/>
        </authorList>
    </citation>
    <scope>NUCLEOTIDE SEQUENCE</scope>
    <source>
        <tissue evidence="2">Young leaves</tissue>
    </source>
</reference>
<keyword evidence="3" id="KW-1185">Reference proteome</keyword>
<name>A0AAF0Q9P9_SOLVR</name>
<keyword evidence="1" id="KW-0472">Membrane</keyword>
<organism evidence="2 3">
    <name type="scientific">Solanum verrucosum</name>
    <dbReference type="NCBI Taxonomy" id="315347"/>
    <lineage>
        <taxon>Eukaryota</taxon>
        <taxon>Viridiplantae</taxon>
        <taxon>Streptophyta</taxon>
        <taxon>Embryophyta</taxon>
        <taxon>Tracheophyta</taxon>
        <taxon>Spermatophyta</taxon>
        <taxon>Magnoliopsida</taxon>
        <taxon>eudicotyledons</taxon>
        <taxon>Gunneridae</taxon>
        <taxon>Pentapetalae</taxon>
        <taxon>asterids</taxon>
        <taxon>lamiids</taxon>
        <taxon>Solanales</taxon>
        <taxon>Solanaceae</taxon>
        <taxon>Solanoideae</taxon>
        <taxon>Solaneae</taxon>
        <taxon>Solanum</taxon>
    </lineage>
</organism>
<dbReference type="AlphaFoldDB" id="A0AAF0Q9P9"/>
<feature type="transmembrane region" description="Helical" evidence="1">
    <location>
        <begin position="76"/>
        <end position="100"/>
    </location>
</feature>
<gene>
    <name evidence="2" type="ORF">MTR67_013019</name>
</gene>
<keyword evidence="1" id="KW-0812">Transmembrane</keyword>
<evidence type="ECO:0000313" key="2">
    <source>
        <dbReference type="EMBL" id="WMV19634.1"/>
    </source>
</evidence>
<keyword evidence="1" id="KW-1133">Transmembrane helix</keyword>
<accession>A0AAF0Q9P9</accession>
<dbReference type="Proteomes" id="UP001234989">
    <property type="component" value="Chromosome 3"/>
</dbReference>